<dbReference type="InterPro" id="IPR008007">
    <property type="entry name" value="Peptidase_M42"/>
</dbReference>
<reference evidence="3 4" key="1">
    <citation type="submission" date="2021-12" db="EMBL/GenBank/DDBJ databases">
        <title>Genome sequencing of bacteria with rrn-lacking chromosome and rrn-plasmid.</title>
        <authorList>
            <person name="Anda M."/>
            <person name="Iwasaki W."/>
        </authorList>
    </citation>
    <scope>NUCLEOTIDE SEQUENCE [LARGE SCALE GENOMIC DNA]</scope>
    <source>
        <strain evidence="3 4">DSM 100852</strain>
    </source>
</reference>
<dbReference type="RefSeq" id="WP_338392279.1">
    <property type="nucleotide sequence ID" value="NZ_AP025314.1"/>
</dbReference>
<dbReference type="KEGG" id="fax:FUAX_31750"/>
<keyword evidence="3" id="KW-0645">Protease</keyword>
<evidence type="ECO:0000313" key="3">
    <source>
        <dbReference type="EMBL" id="BDD10743.1"/>
    </source>
</evidence>
<dbReference type="Gene3D" id="3.40.630.10">
    <property type="entry name" value="Zn peptidases"/>
    <property type="match status" value="2"/>
</dbReference>
<name>A0AAU9CRL1_9BACT</name>
<evidence type="ECO:0000256" key="2">
    <source>
        <dbReference type="ARBA" id="ARBA00022801"/>
    </source>
</evidence>
<protein>
    <submittedName>
        <fullName evidence="3">Aminopeptidase</fullName>
    </submittedName>
</protein>
<keyword evidence="2" id="KW-0378">Hydrolase</keyword>
<evidence type="ECO:0000313" key="4">
    <source>
        <dbReference type="Proteomes" id="UP001348817"/>
    </source>
</evidence>
<dbReference type="EMBL" id="AP025314">
    <property type="protein sequence ID" value="BDD10743.1"/>
    <property type="molecule type" value="Genomic_DNA"/>
</dbReference>
<accession>A0AAU9CRL1</accession>
<keyword evidence="1" id="KW-0479">Metal-binding</keyword>
<gene>
    <name evidence="3" type="ORF">FUAX_31750</name>
</gene>
<evidence type="ECO:0000256" key="1">
    <source>
        <dbReference type="ARBA" id="ARBA00022723"/>
    </source>
</evidence>
<dbReference type="InterPro" id="IPR051464">
    <property type="entry name" value="Peptidase_M42_aminopept"/>
</dbReference>
<keyword evidence="3" id="KW-0031">Aminopeptidase</keyword>
<organism evidence="3 4">
    <name type="scientific">Fulvitalea axinellae</name>
    <dbReference type="NCBI Taxonomy" id="1182444"/>
    <lineage>
        <taxon>Bacteria</taxon>
        <taxon>Pseudomonadati</taxon>
        <taxon>Bacteroidota</taxon>
        <taxon>Cytophagia</taxon>
        <taxon>Cytophagales</taxon>
        <taxon>Persicobacteraceae</taxon>
        <taxon>Fulvitalea</taxon>
    </lineage>
</organism>
<dbReference type="GO" id="GO:0004177">
    <property type="term" value="F:aminopeptidase activity"/>
    <property type="evidence" value="ECO:0007669"/>
    <property type="project" value="UniProtKB-KW"/>
</dbReference>
<proteinExistence type="predicted"/>
<dbReference type="PANTHER" id="PTHR32481:SF7">
    <property type="entry name" value="AMINOPEPTIDASE YHFE-RELATED"/>
    <property type="match status" value="1"/>
</dbReference>
<keyword evidence="4" id="KW-1185">Reference proteome</keyword>
<dbReference type="SUPFAM" id="SSF53187">
    <property type="entry name" value="Zn-dependent exopeptidases"/>
    <property type="match status" value="1"/>
</dbReference>
<dbReference type="Pfam" id="PF05343">
    <property type="entry name" value="Peptidase_M42"/>
    <property type="match status" value="1"/>
</dbReference>
<dbReference type="AlphaFoldDB" id="A0AAU9CRL1"/>
<dbReference type="GO" id="GO:0046872">
    <property type="term" value="F:metal ion binding"/>
    <property type="evidence" value="ECO:0007669"/>
    <property type="project" value="UniProtKB-KW"/>
</dbReference>
<dbReference type="Proteomes" id="UP001348817">
    <property type="component" value="Chromosome"/>
</dbReference>
<dbReference type="PANTHER" id="PTHR32481">
    <property type="entry name" value="AMINOPEPTIDASE"/>
    <property type="match status" value="1"/>
</dbReference>
<sequence>MELLRQLCAIHSPSGEEFRMAEFILKYVETHSSNWKTTPEIIHGDETQDMVILVFGKPRTAVYAHTDSIGFTVRYNDQLVPIGGPEAENGYILTGKDGLGDIECELTVDAEGRVRYRYSREIDRGTSLIFKPDFNENATVVRSPSLDNRLGVYNALKIAENLEHGALVFSTYEEHGGGTASVAARLLYERFGLKQALVSDVTWATDGVHIGEGVAVSLRDSGIPRYTFVKRILDIAKKSEIPYQLEVEASGGSDGRELQRSPYPVDWCFIGPPSADPHSPFETVSKKDIESMIGLYEILMREL</sequence>